<sequence>MNLDSYVRLNPYSDDEKANPNATPTSGNTVLIACVGAMVAATALVGWNGVMGLFKDRGMDNIAAGQAGKRSGH</sequence>
<dbReference type="AlphaFoldDB" id="A0AAN6Y821"/>
<evidence type="ECO:0000313" key="4">
    <source>
        <dbReference type="Proteomes" id="UP001301769"/>
    </source>
</evidence>
<evidence type="ECO:0000313" key="3">
    <source>
        <dbReference type="EMBL" id="KAK4213645.1"/>
    </source>
</evidence>
<feature type="region of interest" description="Disordered" evidence="1">
    <location>
        <begin position="1"/>
        <end position="25"/>
    </location>
</feature>
<reference evidence="3" key="2">
    <citation type="submission" date="2023-05" db="EMBL/GenBank/DDBJ databases">
        <authorList>
            <consortium name="Lawrence Berkeley National Laboratory"/>
            <person name="Steindorff A."/>
            <person name="Hensen N."/>
            <person name="Bonometti L."/>
            <person name="Westerberg I."/>
            <person name="Brannstrom I.O."/>
            <person name="Guillou S."/>
            <person name="Cros-Aarteil S."/>
            <person name="Calhoun S."/>
            <person name="Haridas S."/>
            <person name="Kuo A."/>
            <person name="Mondo S."/>
            <person name="Pangilinan J."/>
            <person name="Riley R."/>
            <person name="Labutti K."/>
            <person name="Andreopoulos B."/>
            <person name="Lipzen A."/>
            <person name="Chen C."/>
            <person name="Yanf M."/>
            <person name="Daum C."/>
            <person name="Ng V."/>
            <person name="Clum A."/>
            <person name="Ohm R."/>
            <person name="Martin F."/>
            <person name="Silar P."/>
            <person name="Natvig D."/>
            <person name="Lalanne C."/>
            <person name="Gautier V."/>
            <person name="Ament-Velasquez S.L."/>
            <person name="Kruys A."/>
            <person name="Hutchinson M.I."/>
            <person name="Powell A.J."/>
            <person name="Barry K."/>
            <person name="Miller A.N."/>
            <person name="Grigoriev I.V."/>
            <person name="Debuchy R."/>
            <person name="Gladieux P."/>
            <person name="Thoren M.H."/>
            <person name="Johannesson H."/>
        </authorList>
    </citation>
    <scope>NUCLEOTIDE SEQUENCE</scope>
    <source>
        <strain evidence="3">PSN293</strain>
    </source>
</reference>
<evidence type="ECO:0000256" key="2">
    <source>
        <dbReference type="SAM" id="Phobius"/>
    </source>
</evidence>
<accession>A0AAN6Y821</accession>
<keyword evidence="2" id="KW-0812">Transmembrane</keyword>
<keyword evidence="2" id="KW-0472">Membrane</keyword>
<reference evidence="3" key="1">
    <citation type="journal article" date="2023" name="Mol. Phylogenet. Evol.">
        <title>Genome-scale phylogeny and comparative genomics of the fungal order Sordariales.</title>
        <authorList>
            <person name="Hensen N."/>
            <person name="Bonometti L."/>
            <person name="Westerberg I."/>
            <person name="Brannstrom I.O."/>
            <person name="Guillou S."/>
            <person name="Cros-Aarteil S."/>
            <person name="Calhoun S."/>
            <person name="Haridas S."/>
            <person name="Kuo A."/>
            <person name="Mondo S."/>
            <person name="Pangilinan J."/>
            <person name="Riley R."/>
            <person name="LaButti K."/>
            <person name="Andreopoulos B."/>
            <person name="Lipzen A."/>
            <person name="Chen C."/>
            <person name="Yan M."/>
            <person name="Daum C."/>
            <person name="Ng V."/>
            <person name="Clum A."/>
            <person name="Steindorff A."/>
            <person name="Ohm R.A."/>
            <person name="Martin F."/>
            <person name="Silar P."/>
            <person name="Natvig D.O."/>
            <person name="Lalanne C."/>
            <person name="Gautier V."/>
            <person name="Ament-Velasquez S.L."/>
            <person name="Kruys A."/>
            <person name="Hutchinson M.I."/>
            <person name="Powell A.J."/>
            <person name="Barry K."/>
            <person name="Miller A.N."/>
            <person name="Grigoriev I.V."/>
            <person name="Debuchy R."/>
            <person name="Gladieux P."/>
            <person name="Hiltunen Thoren M."/>
            <person name="Johannesson H."/>
        </authorList>
    </citation>
    <scope>NUCLEOTIDE SEQUENCE</scope>
    <source>
        <strain evidence="3">PSN293</strain>
    </source>
</reference>
<keyword evidence="4" id="KW-1185">Reference proteome</keyword>
<dbReference type="Proteomes" id="UP001301769">
    <property type="component" value="Unassembled WGS sequence"/>
</dbReference>
<feature type="transmembrane region" description="Helical" evidence="2">
    <location>
        <begin position="30"/>
        <end position="50"/>
    </location>
</feature>
<dbReference type="EMBL" id="MU858105">
    <property type="protein sequence ID" value="KAK4213645.1"/>
    <property type="molecule type" value="Genomic_DNA"/>
</dbReference>
<organism evidence="3 4">
    <name type="scientific">Rhypophila decipiens</name>
    <dbReference type="NCBI Taxonomy" id="261697"/>
    <lineage>
        <taxon>Eukaryota</taxon>
        <taxon>Fungi</taxon>
        <taxon>Dikarya</taxon>
        <taxon>Ascomycota</taxon>
        <taxon>Pezizomycotina</taxon>
        <taxon>Sordariomycetes</taxon>
        <taxon>Sordariomycetidae</taxon>
        <taxon>Sordariales</taxon>
        <taxon>Naviculisporaceae</taxon>
        <taxon>Rhypophila</taxon>
    </lineage>
</organism>
<comment type="caution">
    <text evidence="3">The sequence shown here is derived from an EMBL/GenBank/DDBJ whole genome shotgun (WGS) entry which is preliminary data.</text>
</comment>
<evidence type="ECO:0000256" key="1">
    <source>
        <dbReference type="SAM" id="MobiDB-lite"/>
    </source>
</evidence>
<name>A0AAN6Y821_9PEZI</name>
<keyword evidence="2" id="KW-1133">Transmembrane helix</keyword>
<gene>
    <name evidence="3" type="ORF">QBC37DRAFT_373752</name>
</gene>
<proteinExistence type="predicted"/>
<protein>
    <submittedName>
        <fullName evidence="3">Uncharacterized protein</fullName>
    </submittedName>
</protein>